<feature type="region of interest" description="Disordered" evidence="1">
    <location>
        <begin position="1"/>
        <end position="22"/>
    </location>
</feature>
<comment type="caution">
    <text evidence="3">The sequence shown here is derived from an EMBL/GenBank/DDBJ whole genome shotgun (WGS) entry which is preliminary data.</text>
</comment>
<dbReference type="AlphaFoldDB" id="A0A1G2DFW7"/>
<keyword evidence="2" id="KW-0472">Membrane</keyword>
<dbReference type="Proteomes" id="UP000178636">
    <property type="component" value="Unassembled WGS sequence"/>
</dbReference>
<evidence type="ECO:0000256" key="1">
    <source>
        <dbReference type="SAM" id="MobiDB-lite"/>
    </source>
</evidence>
<evidence type="ECO:0000256" key="2">
    <source>
        <dbReference type="SAM" id="Phobius"/>
    </source>
</evidence>
<proteinExistence type="predicted"/>
<organism evidence="3 4">
    <name type="scientific">Candidatus Lloydbacteria bacterium RIFCSPHIGHO2_02_FULL_54_17</name>
    <dbReference type="NCBI Taxonomy" id="1798664"/>
    <lineage>
        <taxon>Bacteria</taxon>
        <taxon>Candidatus Lloydiibacteriota</taxon>
    </lineage>
</organism>
<evidence type="ECO:0000313" key="4">
    <source>
        <dbReference type="Proteomes" id="UP000178636"/>
    </source>
</evidence>
<keyword evidence="2" id="KW-1133">Transmembrane helix</keyword>
<dbReference type="EMBL" id="MHLO01000028">
    <property type="protein sequence ID" value="OGZ11851.1"/>
    <property type="molecule type" value="Genomic_DNA"/>
</dbReference>
<keyword evidence="2" id="KW-0812">Transmembrane</keyword>
<evidence type="ECO:0000313" key="3">
    <source>
        <dbReference type="EMBL" id="OGZ11851.1"/>
    </source>
</evidence>
<sequence>MNNPELQNVNVSKSTEGSPEAKKGKCMMCKFVLVFSLIAFFLVLILTVVLTLDQPEEVLPQATPSVTL</sequence>
<feature type="compositionally biased region" description="Polar residues" evidence="1">
    <location>
        <begin position="1"/>
        <end position="17"/>
    </location>
</feature>
<gene>
    <name evidence="3" type="ORF">A3C93_00415</name>
</gene>
<dbReference type="STRING" id="1798664.A3C93_00415"/>
<name>A0A1G2DFW7_9BACT</name>
<feature type="transmembrane region" description="Helical" evidence="2">
    <location>
        <begin position="31"/>
        <end position="52"/>
    </location>
</feature>
<reference evidence="3 4" key="1">
    <citation type="journal article" date="2016" name="Nat. Commun.">
        <title>Thousands of microbial genomes shed light on interconnected biogeochemical processes in an aquifer system.</title>
        <authorList>
            <person name="Anantharaman K."/>
            <person name="Brown C.T."/>
            <person name="Hug L.A."/>
            <person name="Sharon I."/>
            <person name="Castelle C.J."/>
            <person name="Probst A.J."/>
            <person name="Thomas B.C."/>
            <person name="Singh A."/>
            <person name="Wilkins M.J."/>
            <person name="Karaoz U."/>
            <person name="Brodie E.L."/>
            <person name="Williams K.H."/>
            <person name="Hubbard S.S."/>
            <person name="Banfield J.F."/>
        </authorList>
    </citation>
    <scope>NUCLEOTIDE SEQUENCE [LARGE SCALE GENOMIC DNA]</scope>
</reference>
<accession>A0A1G2DFW7</accession>
<protein>
    <submittedName>
        <fullName evidence="3">Uncharacterized protein</fullName>
    </submittedName>
</protein>